<dbReference type="EMBL" id="WMYS01000002">
    <property type="protein sequence ID" value="MTR41016.1"/>
    <property type="molecule type" value="Genomic_DNA"/>
</dbReference>
<evidence type="ECO:0000256" key="5">
    <source>
        <dbReference type="ARBA" id="ARBA00033298"/>
    </source>
</evidence>
<sequence>MSSKMLHTCLRVENLEKSIAFYQDAFGFEEKRRKDFPDYKFTIVYLALPGDDYELELTYNYDHGPYVIGDGYAHVALSTPDLEGLNAEHKAKGYEVTEPKGLPGTQPNYYFVVDPDGYKVEVIREK</sequence>
<dbReference type="EMBL" id="CP133988">
    <property type="protein sequence ID" value="WNB82949.1"/>
    <property type="molecule type" value="Genomic_DNA"/>
</dbReference>
<accession>A0A0F3H3W3</accession>
<evidence type="ECO:0000256" key="1">
    <source>
        <dbReference type="ARBA" id="ARBA00022723"/>
    </source>
</evidence>
<evidence type="ECO:0000313" key="18">
    <source>
        <dbReference type="Proteomes" id="UP000462658"/>
    </source>
</evidence>
<evidence type="ECO:0000313" key="7">
    <source>
        <dbReference type="EMBL" id="MBS5358463.1"/>
    </source>
</evidence>
<dbReference type="EMBL" id="WMZA01000003">
    <property type="protein sequence ID" value="MTR63154.1"/>
    <property type="molecule type" value="Genomic_DNA"/>
</dbReference>
<dbReference type="InterPro" id="IPR029068">
    <property type="entry name" value="Glyas_Bleomycin-R_OHBP_Dase"/>
</dbReference>
<dbReference type="PANTHER" id="PTHR46036:SF5">
    <property type="entry name" value="LACTOYLGLUTATHIONE LYASE"/>
    <property type="match status" value="1"/>
</dbReference>
<dbReference type="PROSITE" id="PS51819">
    <property type="entry name" value="VOC"/>
    <property type="match status" value="1"/>
</dbReference>
<dbReference type="Proteomes" id="UP000460220">
    <property type="component" value="Unassembled WGS sequence"/>
</dbReference>
<evidence type="ECO:0000313" key="12">
    <source>
        <dbReference type="EMBL" id="MTR65943.1"/>
    </source>
</evidence>
<gene>
    <name evidence="13" type="ORF">DWZ19_09875</name>
    <name evidence="12" type="ORF">GMC73_01390</name>
    <name evidence="10" type="ORF">GMC75_04850</name>
    <name evidence="11" type="ORF">GMC80_07420</name>
    <name evidence="8" type="ORF">KH363_04645</name>
    <name evidence="7" type="ORF">KHX87_05070</name>
    <name evidence="9" type="ORF">PNV36_01195</name>
    <name evidence="14" type="ORF">RDV49_08495</name>
</gene>
<dbReference type="Proteomes" id="UP000285725">
    <property type="component" value="Unassembled WGS sequence"/>
</dbReference>
<dbReference type="Proteomes" id="UP001248323">
    <property type="component" value="Chromosome"/>
</dbReference>
<evidence type="ECO:0000313" key="13">
    <source>
        <dbReference type="EMBL" id="RHN24060.1"/>
    </source>
</evidence>
<dbReference type="InterPro" id="IPR018146">
    <property type="entry name" value="Glyoxalase_1_CS"/>
</dbReference>
<dbReference type="Proteomes" id="UP000430295">
    <property type="component" value="Unassembled WGS sequence"/>
</dbReference>
<dbReference type="AlphaFoldDB" id="A0A0F3H3W3"/>
<dbReference type="EMBL" id="WMYY01000001">
    <property type="protein sequence ID" value="MTR65943.1"/>
    <property type="molecule type" value="Genomic_DNA"/>
</dbReference>
<dbReference type="PROSITE" id="PS00934">
    <property type="entry name" value="GLYOXALASE_I_1"/>
    <property type="match status" value="1"/>
</dbReference>
<dbReference type="EMBL" id="JAQMJV010000001">
    <property type="protein sequence ID" value="MDB8619016.1"/>
    <property type="molecule type" value="Genomic_DNA"/>
</dbReference>
<evidence type="ECO:0000313" key="16">
    <source>
        <dbReference type="Proteomes" id="UP000430295"/>
    </source>
</evidence>
<evidence type="ECO:0000256" key="3">
    <source>
        <dbReference type="ARBA" id="ARBA00030892"/>
    </source>
</evidence>
<reference evidence="9" key="4">
    <citation type="submission" date="2023-01" db="EMBL/GenBank/DDBJ databases">
        <title>Human gut microbiome strain richness.</title>
        <authorList>
            <person name="Chen-Liaw A."/>
        </authorList>
    </citation>
    <scope>NUCLEOTIDE SEQUENCE</scope>
    <source>
        <strain evidence="9">1001262st2_G8_1001262B_160229</strain>
    </source>
</reference>
<evidence type="ECO:0000313" key="14">
    <source>
        <dbReference type="EMBL" id="WNB82949.1"/>
    </source>
</evidence>
<dbReference type="EMBL" id="JAGZZN010000022">
    <property type="protein sequence ID" value="MBS6536819.1"/>
    <property type="molecule type" value="Genomic_DNA"/>
</dbReference>
<reference evidence="14" key="5">
    <citation type="submission" date="2023-09" db="EMBL/GenBank/DDBJ databases">
        <title>Streptococcus_parasanguinius_hifiasm_complete_genome_Zymo_Research_ D6332.</title>
        <authorList>
            <person name="Damerum A."/>
        </authorList>
    </citation>
    <scope>NUCLEOTIDE SEQUENCE</scope>
    <source>
        <strain evidence="14">B-1756</strain>
    </source>
</reference>
<dbReference type="GO" id="GO:0004462">
    <property type="term" value="F:lactoylglutathione lyase activity"/>
    <property type="evidence" value="ECO:0007669"/>
    <property type="project" value="InterPro"/>
</dbReference>
<dbReference type="InterPro" id="IPR004360">
    <property type="entry name" value="Glyas_Fos-R_dOase_dom"/>
</dbReference>
<dbReference type="GO" id="GO:0005737">
    <property type="term" value="C:cytoplasm"/>
    <property type="evidence" value="ECO:0007669"/>
    <property type="project" value="TreeGrafter"/>
</dbReference>
<dbReference type="Proteomes" id="UP000462658">
    <property type="component" value="Unassembled WGS sequence"/>
</dbReference>
<evidence type="ECO:0000313" key="10">
    <source>
        <dbReference type="EMBL" id="MTR41016.1"/>
    </source>
</evidence>
<feature type="domain" description="VOC" evidence="6">
    <location>
        <begin position="4"/>
        <end position="125"/>
    </location>
</feature>
<dbReference type="RefSeq" id="WP_003006623.1">
    <property type="nucleotide sequence ID" value="NZ_CABJDC010000009.1"/>
</dbReference>
<keyword evidence="1" id="KW-0479">Metal-binding</keyword>
<proteinExistence type="predicted"/>
<dbReference type="EMBL" id="JAGZFP010000009">
    <property type="protein sequence ID" value="MBS5358463.1"/>
    <property type="molecule type" value="Genomic_DNA"/>
</dbReference>
<dbReference type="EMBL" id="QRQU01000009">
    <property type="protein sequence ID" value="RHN24060.1"/>
    <property type="molecule type" value="Genomic_DNA"/>
</dbReference>
<dbReference type="Proteomes" id="UP000709219">
    <property type="component" value="Unassembled WGS sequence"/>
</dbReference>
<protein>
    <recommendedName>
        <fullName evidence="3">Aldoketomutase</fullName>
    </recommendedName>
    <alternativeName>
        <fullName evidence="2">Ketone-aldehyde mutase</fullName>
    </alternativeName>
    <alternativeName>
        <fullName evidence="4">Methylglyoxalase</fullName>
    </alternativeName>
    <alternativeName>
        <fullName evidence="5">S-D-lactoylglutathione methylglyoxal lyase</fullName>
    </alternativeName>
</protein>
<dbReference type="GO" id="GO:0019243">
    <property type="term" value="P:methylglyoxal catabolic process to D-lactate via S-lactoyl-glutathione"/>
    <property type="evidence" value="ECO:0007669"/>
    <property type="project" value="TreeGrafter"/>
</dbReference>
<dbReference type="Proteomes" id="UP000761167">
    <property type="component" value="Unassembled WGS sequence"/>
</dbReference>
<dbReference type="InterPro" id="IPR037523">
    <property type="entry name" value="VOC_core"/>
</dbReference>
<dbReference type="Proteomes" id="UP001212685">
    <property type="component" value="Unassembled WGS sequence"/>
</dbReference>
<evidence type="ECO:0000313" key="17">
    <source>
        <dbReference type="Proteomes" id="UP000460220"/>
    </source>
</evidence>
<reference evidence="7" key="3">
    <citation type="submission" date="2021-02" db="EMBL/GenBank/DDBJ databases">
        <title>Infant gut strain persistence is associated with maternal origin, phylogeny, and functional potential including surface adhesion and iron acquisition.</title>
        <authorList>
            <person name="Lou Y.C."/>
        </authorList>
    </citation>
    <scope>NUCLEOTIDE SEQUENCE</scope>
    <source>
        <strain evidence="8">L3_060_000G1_dasL3_060_000G1_metabat.metabat.86_ sub</strain>
        <strain evidence="7">L3_098_011G1_dasL3_098_011G1_concoct_7</strain>
    </source>
</reference>
<keyword evidence="12" id="KW-0456">Lyase</keyword>
<evidence type="ECO:0000259" key="6">
    <source>
        <dbReference type="PROSITE" id="PS51819"/>
    </source>
</evidence>
<reference evidence="16 17" key="2">
    <citation type="journal article" date="2019" name="Nat. Med.">
        <title>A library of human gut bacterial isolates paired with longitudinal multiomics data enables mechanistic microbiome research.</title>
        <authorList>
            <person name="Poyet M."/>
            <person name="Groussin M."/>
            <person name="Gibbons S.M."/>
            <person name="Avila-Pacheco J."/>
            <person name="Jiang X."/>
            <person name="Kearney S.M."/>
            <person name="Perrotta A.R."/>
            <person name="Berdy B."/>
            <person name="Zhao S."/>
            <person name="Lieberman T.D."/>
            <person name="Swanson P.K."/>
            <person name="Smith M."/>
            <person name="Roesemann S."/>
            <person name="Alexander J.E."/>
            <person name="Rich S.A."/>
            <person name="Livny J."/>
            <person name="Vlamakis H."/>
            <person name="Clish C."/>
            <person name="Bullock K."/>
            <person name="Deik A."/>
            <person name="Scott J."/>
            <person name="Pierce K.A."/>
            <person name="Xavier R.J."/>
            <person name="Alm E.J."/>
        </authorList>
    </citation>
    <scope>NUCLEOTIDE SEQUENCE [LARGE SCALE GENOMIC DNA]</scope>
    <source>
        <strain evidence="11 18">BIOML-A10</strain>
        <strain evidence="12 17">BIOML-A12</strain>
        <strain evidence="10 16">BIOML-A18</strain>
    </source>
</reference>
<evidence type="ECO:0000313" key="15">
    <source>
        <dbReference type="Proteomes" id="UP000285725"/>
    </source>
</evidence>
<evidence type="ECO:0000313" key="9">
    <source>
        <dbReference type="EMBL" id="MDB8619016.1"/>
    </source>
</evidence>
<dbReference type="Gene3D" id="3.10.180.10">
    <property type="entry name" value="2,3-Dihydroxybiphenyl 1,2-Dioxygenase, domain 1"/>
    <property type="match status" value="1"/>
</dbReference>
<name>A0A0F3H3W3_STRPA</name>
<dbReference type="Pfam" id="PF00903">
    <property type="entry name" value="Glyoxalase"/>
    <property type="match status" value="1"/>
</dbReference>
<dbReference type="SUPFAM" id="SSF54593">
    <property type="entry name" value="Glyoxalase/Bleomycin resistance protein/Dihydroxybiphenyl dioxygenase"/>
    <property type="match status" value="1"/>
</dbReference>
<evidence type="ECO:0000313" key="11">
    <source>
        <dbReference type="EMBL" id="MTR63154.1"/>
    </source>
</evidence>
<dbReference type="PANTHER" id="PTHR46036">
    <property type="entry name" value="LACTOYLGLUTATHIONE LYASE"/>
    <property type="match status" value="1"/>
</dbReference>
<organism evidence="12 17">
    <name type="scientific">Streptococcus parasanguinis</name>
    <dbReference type="NCBI Taxonomy" id="1318"/>
    <lineage>
        <taxon>Bacteria</taxon>
        <taxon>Bacillati</taxon>
        <taxon>Bacillota</taxon>
        <taxon>Bacilli</taxon>
        <taxon>Lactobacillales</taxon>
        <taxon>Streptococcaceae</taxon>
        <taxon>Streptococcus</taxon>
    </lineage>
</organism>
<evidence type="ECO:0000256" key="4">
    <source>
        <dbReference type="ARBA" id="ARBA00032460"/>
    </source>
</evidence>
<dbReference type="GO" id="GO:0046872">
    <property type="term" value="F:metal ion binding"/>
    <property type="evidence" value="ECO:0007669"/>
    <property type="project" value="UniProtKB-KW"/>
</dbReference>
<evidence type="ECO:0000256" key="2">
    <source>
        <dbReference type="ARBA" id="ARBA00030291"/>
    </source>
</evidence>
<evidence type="ECO:0000313" key="8">
    <source>
        <dbReference type="EMBL" id="MBS6536819.1"/>
    </source>
</evidence>
<reference evidence="13 15" key="1">
    <citation type="submission" date="2018-08" db="EMBL/GenBank/DDBJ databases">
        <title>A genome reference for cultivated species of the human gut microbiota.</title>
        <authorList>
            <person name="Zou Y."/>
            <person name="Xue W."/>
            <person name="Luo G."/>
        </authorList>
    </citation>
    <scope>NUCLEOTIDE SEQUENCE [LARGE SCALE GENOMIC DNA]</scope>
    <source>
        <strain evidence="13 15">AF30-12BH</strain>
    </source>
</reference>